<dbReference type="PANTHER" id="PTHR37292:SF2">
    <property type="entry name" value="DUF262 DOMAIN-CONTAINING PROTEIN"/>
    <property type="match status" value="1"/>
</dbReference>
<name>A0A2T5IVR3_9PROT</name>
<dbReference type="InterPro" id="IPR004919">
    <property type="entry name" value="GmrSD_N"/>
</dbReference>
<comment type="caution">
    <text evidence="2">The sequence shown here is derived from an EMBL/GenBank/DDBJ whole genome shotgun (WGS) entry which is preliminary data.</text>
</comment>
<organism evidence="2 3">
    <name type="scientific">Nitrosomonas ureae</name>
    <dbReference type="NCBI Taxonomy" id="44577"/>
    <lineage>
        <taxon>Bacteria</taxon>
        <taxon>Pseudomonadati</taxon>
        <taxon>Pseudomonadota</taxon>
        <taxon>Betaproteobacteria</taxon>
        <taxon>Nitrosomonadales</taxon>
        <taxon>Nitrosomonadaceae</taxon>
        <taxon>Nitrosomonas</taxon>
    </lineage>
</organism>
<evidence type="ECO:0000313" key="3">
    <source>
        <dbReference type="Proteomes" id="UP000244110"/>
    </source>
</evidence>
<protein>
    <recommendedName>
        <fullName evidence="1">GmrSD restriction endonucleases N-terminal domain-containing protein</fullName>
    </recommendedName>
</protein>
<feature type="domain" description="GmrSD restriction endonucleases N-terminal" evidence="1">
    <location>
        <begin position="14"/>
        <end position="240"/>
    </location>
</feature>
<evidence type="ECO:0000313" key="2">
    <source>
        <dbReference type="EMBL" id="PTQ88005.1"/>
    </source>
</evidence>
<dbReference type="Proteomes" id="UP000244110">
    <property type="component" value="Unassembled WGS sequence"/>
</dbReference>
<dbReference type="EMBL" id="QAOL01000002">
    <property type="protein sequence ID" value="PTQ88005.1"/>
    <property type="molecule type" value="Genomic_DNA"/>
</dbReference>
<proteinExistence type="predicted"/>
<sequence length="559" mass="63467">MSIEARNRLLPDWFTRIRTRQTVLPRFQRFEAWDHSRVTQMFNTILQDLPVGAGLILEIGDEEPFISRTLKGAPEKGERVTEHLLDGQQRLTALWRGLHNNYDDRTFFLNLLTDEETALPFYVDSIARWWKDDDKEFRPFWANNPKEQWNRRMIPLHLIEPDISAQQSFREWVKEAIDEQEERDKISDQVSLVRQKFASFNLPFMSLPVTTKKQTALDVFIKMNTSAAPLSIYDIVVAQLEAGMGKSLHDLVADTRKVCPNLSAYYSPEDLALYGSALIQGRAPTNATYMAKDFGLKLLENWDTFLNGVSRTVDFLEQERVFDAARLPTDVVIPVLVALWGVAPKGLDAEGRARAILRKYLWRAFFSNRYEKSTNSRALADFTELKPLVTGTGSSDPSIFKDGLHPLPEEQELADAGWPVRRDRLARAILALALKHGGADLADGGAATRASLAQREYHHLFPDAHLKRMGISDDQIYLSLNCALVTWRTNRNISDKDPERYLAERRDGTNLGDAEVKARLATHYIPYDEMVADDYPAFLKARATLIHTAMISLCAGGGT</sequence>
<dbReference type="RefSeq" id="WP_181258529.1">
    <property type="nucleotide sequence ID" value="NZ_QAOL01000002.1"/>
</dbReference>
<dbReference type="AlphaFoldDB" id="A0A2T5IVR3"/>
<dbReference type="Pfam" id="PF03235">
    <property type="entry name" value="GmrSD_N"/>
    <property type="match status" value="1"/>
</dbReference>
<evidence type="ECO:0000259" key="1">
    <source>
        <dbReference type="Pfam" id="PF03235"/>
    </source>
</evidence>
<gene>
    <name evidence="2" type="ORF">C8R28_10023</name>
</gene>
<accession>A0A2T5IVR3</accession>
<dbReference type="PANTHER" id="PTHR37292">
    <property type="entry name" value="VNG6097C"/>
    <property type="match status" value="1"/>
</dbReference>
<reference evidence="2 3" key="1">
    <citation type="submission" date="2018-04" db="EMBL/GenBank/DDBJ databases">
        <title>Active sludge and wastewater microbial communities from Klosterneuburg, Austria.</title>
        <authorList>
            <person name="Wagner M."/>
        </authorList>
    </citation>
    <scope>NUCLEOTIDE SEQUENCE [LARGE SCALE GENOMIC DNA]</scope>
    <source>
        <strain evidence="2 3">Nm4</strain>
    </source>
</reference>